<protein>
    <recommendedName>
        <fullName evidence="3">Acetyltransferase</fullName>
    </recommendedName>
</protein>
<accession>A0A091B8U9</accession>
<proteinExistence type="predicted"/>
<dbReference type="STRING" id="1384054.N790_07090"/>
<dbReference type="Pfam" id="PF00132">
    <property type="entry name" value="Hexapep"/>
    <property type="match status" value="1"/>
</dbReference>
<organism evidence="1 2">
    <name type="scientific">Arenimonas malthae CC-JY-1</name>
    <dbReference type="NCBI Taxonomy" id="1384054"/>
    <lineage>
        <taxon>Bacteria</taxon>
        <taxon>Pseudomonadati</taxon>
        <taxon>Pseudomonadota</taxon>
        <taxon>Gammaproteobacteria</taxon>
        <taxon>Lysobacterales</taxon>
        <taxon>Lysobacteraceae</taxon>
        <taxon>Arenimonas</taxon>
    </lineage>
</organism>
<evidence type="ECO:0000313" key="2">
    <source>
        <dbReference type="Proteomes" id="UP000029392"/>
    </source>
</evidence>
<evidence type="ECO:0008006" key="3">
    <source>
        <dbReference type="Google" id="ProtNLM"/>
    </source>
</evidence>
<dbReference type="InterPro" id="IPR001451">
    <property type="entry name" value="Hexapep"/>
</dbReference>
<dbReference type="EMBL" id="AVCH01000156">
    <property type="protein sequence ID" value="KFN47907.1"/>
    <property type="molecule type" value="Genomic_DNA"/>
</dbReference>
<sequence>MYARLGKFACIGSQNAILRAPRGVTWGRAIFRLGTWSKITVGHVIDCTRSVRLGDYSILAGRGSQVWTHGYLHAAEGIDRFRIDGSVTIGNNVYIGSGCVVNAAVKIGDAITVGSGATVSTSLRIAGLYVSQPLRMVELDYTTARQRHPQINVPGLVETVVHKRPANGS</sequence>
<dbReference type="SUPFAM" id="SSF51161">
    <property type="entry name" value="Trimeric LpxA-like enzymes"/>
    <property type="match status" value="1"/>
</dbReference>
<name>A0A091B8U9_9GAMM</name>
<dbReference type="InterPro" id="IPR011004">
    <property type="entry name" value="Trimer_LpxA-like_sf"/>
</dbReference>
<gene>
    <name evidence="1" type="ORF">N790_07090</name>
</gene>
<reference evidence="1 2" key="1">
    <citation type="submission" date="2013-09" db="EMBL/GenBank/DDBJ databases">
        <title>Genome sequencing of Arenimonas malthae.</title>
        <authorList>
            <person name="Chen F."/>
            <person name="Wang G."/>
        </authorList>
    </citation>
    <scope>NUCLEOTIDE SEQUENCE [LARGE SCALE GENOMIC DNA]</scope>
    <source>
        <strain evidence="1 2">CC-JY-1</strain>
    </source>
</reference>
<keyword evidence="2" id="KW-1185">Reference proteome</keyword>
<dbReference type="Proteomes" id="UP000029392">
    <property type="component" value="Unassembled WGS sequence"/>
</dbReference>
<dbReference type="AlphaFoldDB" id="A0A091B8U9"/>
<dbReference type="Gene3D" id="2.160.10.10">
    <property type="entry name" value="Hexapeptide repeat proteins"/>
    <property type="match status" value="1"/>
</dbReference>
<comment type="caution">
    <text evidence="1">The sequence shown here is derived from an EMBL/GenBank/DDBJ whole genome shotgun (WGS) entry which is preliminary data.</text>
</comment>
<evidence type="ECO:0000313" key="1">
    <source>
        <dbReference type="EMBL" id="KFN47907.1"/>
    </source>
</evidence>